<name>A0A9P1ELV9_CUSEU</name>
<keyword evidence="4" id="KW-1185">Reference proteome</keyword>
<reference evidence="3" key="1">
    <citation type="submission" date="2022-07" db="EMBL/GenBank/DDBJ databases">
        <authorList>
            <person name="Macas J."/>
            <person name="Novak P."/>
            <person name="Neumann P."/>
        </authorList>
    </citation>
    <scope>NUCLEOTIDE SEQUENCE</scope>
</reference>
<feature type="coiled-coil region" evidence="1">
    <location>
        <begin position="1"/>
        <end position="28"/>
    </location>
</feature>
<feature type="coiled-coil region" evidence="1">
    <location>
        <begin position="496"/>
        <end position="523"/>
    </location>
</feature>
<evidence type="ECO:0000256" key="1">
    <source>
        <dbReference type="SAM" id="Coils"/>
    </source>
</evidence>
<dbReference type="Proteomes" id="UP001152484">
    <property type="component" value="Unassembled WGS sequence"/>
</dbReference>
<feature type="region of interest" description="Disordered" evidence="2">
    <location>
        <begin position="651"/>
        <end position="692"/>
    </location>
</feature>
<organism evidence="3 4">
    <name type="scientific">Cuscuta europaea</name>
    <name type="common">European dodder</name>
    <dbReference type="NCBI Taxonomy" id="41803"/>
    <lineage>
        <taxon>Eukaryota</taxon>
        <taxon>Viridiplantae</taxon>
        <taxon>Streptophyta</taxon>
        <taxon>Embryophyta</taxon>
        <taxon>Tracheophyta</taxon>
        <taxon>Spermatophyta</taxon>
        <taxon>Magnoliopsida</taxon>
        <taxon>eudicotyledons</taxon>
        <taxon>Gunneridae</taxon>
        <taxon>Pentapetalae</taxon>
        <taxon>asterids</taxon>
        <taxon>lamiids</taxon>
        <taxon>Solanales</taxon>
        <taxon>Convolvulaceae</taxon>
        <taxon>Cuscuteae</taxon>
        <taxon>Cuscuta</taxon>
        <taxon>Cuscuta subgen. Cuscuta</taxon>
    </lineage>
</organism>
<keyword evidence="1" id="KW-0175">Coiled coil</keyword>
<feature type="coiled-coil region" evidence="1">
    <location>
        <begin position="240"/>
        <end position="344"/>
    </location>
</feature>
<dbReference type="PANTHER" id="PTHR45287">
    <property type="entry name" value="OS03G0691500 PROTEIN"/>
    <property type="match status" value="1"/>
</dbReference>
<dbReference type="EMBL" id="CAMAPE010000070">
    <property type="protein sequence ID" value="CAH9116646.1"/>
    <property type="molecule type" value="Genomic_DNA"/>
</dbReference>
<comment type="caution">
    <text evidence="3">The sequence shown here is derived from an EMBL/GenBank/DDBJ whole genome shotgun (WGS) entry which is preliminary data.</text>
</comment>
<feature type="coiled-coil region" evidence="1">
    <location>
        <begin position="61"/>
        <end position="193"/>
    </location>
</feature>
<evidence type="ECO:0000313" key="3">
    <source>
        <dbReference type="EMBL" id="CAH9116646.1"/>
    </source>
</evidence>
<dbReference type="InterPro" id="IPR040262">
    <property type="entry name" value="At4g38062-like"/>
</dbReference>
<evidence type="ECO:0000256" key="2">
    <source>
        <dbReference type="SAM" id="MobiDB-lite"/>
    </source>
</evidence>
<protein>
    <submittedName>
        <fullName evidence="3">Uncharacterized protein</fullName>
    </submittedName>
</protein>
<feature type="compositionally biased region" description="Basic and acidic residues" evidence="2">
    <location>
        <begin position="657"/>
        <end position="666"/>
    </location>
</feature>
<accession>A0A9P1ELV9</accession>
<gene>
    <name evidence="3" type="ORF">CEURO_LOCUS21249</name>
</gene>
<proteinExistence type="predicted"/>
<dbReference type="OrthoDB" id="685795at2759"/>
<dbReference type="AlphaFoldDB" id="A0A9P1ELV9"/>
<evidence type="ECO:0000313" key="4">
    <source>
        <dbReference type="Proteomes" id="UP001152484"/>
    </source>
</evidence>
<feature type="coiled-coil region" evidence="1">
    <location>
        <begin position="398"/>
        <end position="450"/>
    </location>
</feature>
<sequence length="692" mass="81206">MGALHEQLDEAFAEIEKLETENKIKAESCESFKRAYNEQLIKSQTLTSELAKITLLFNTKVEELSLSNQRYEELKSNVKEKESAITHLSLANDRLRTDSVQKLKELEEANTSISMALDEANARNMDQEQKIESFRDEIERLRDLATASAQKTSSEVKKGKKVYNELRQKDDVMLKLEQENMKLEEELKWKKEKYDLLVQAHEKVRKQFHQKEKEWKQEKDTLCEEISTLQVNLESQSRCSEDLQTRLHFCKQALDSEENRRKSMEVQLLESKTWLDNVSAEYEEAKSRIISLSNQRDKEIEKPREASSQKDKIYKEMDYKSRKLERENQELMASLKELQEAGIKEAGIYSSSSKLKNKFKAKEAEWASKLKSKDNIITMLHEELQASHSFVNSIEEQKILLQIEADILKETLKEAMEQLVRTNSELQEVNSELKEANEELEENFYKSKEIEFELQIWRSLAERLKSSLEENHQMRREVEASLFDQVDVEIELRRDRESLIQILAEKEDEINELKEKIKKRAFQETFEWFEEDWLRKELEKAILTQVEEEMNCRRIDDLQKLVRTLEMEFQDSTSSFSSRLVDILETTVKETVVSKEKNDGIASDLESNFVVCGSLRSKFVGVSDKMRQMWMEDLQLGKKLERIVEKNSSRGGFDEWANDHPMKENTHSLSPTKTGEASIMPEERLPLRTINN</sequence>
<dbReference type="PANTHER" id="PTHR45287:SF4">
    <property type="entry name" value="OS03G0691500 PROTEIN"/>
    <property type="match status" value="1"/>
</dbReference>